<dbReference type="SUPFAM" id="SSF52047">
    <property type="entry name" value="RNI-like"/>
    <property type="match status" value="1"/>
</dbReference>
<dbReference type="PANTHER" id="PTHR38926">
    <property type="entry name" value="F-BOX DOMAIN CONTAINING PROTEIN, EXPRESSED"/>
    <property type="match status" value="1"/>
</dbReference>
<keyword evidence="3" id="KW-1185">Reference proteome</keyword>
<evidence type="ECO:0000313" key="2">
    <source>
        <dbReference type="EMBL" id="CAD7284012.1"/>
    </source>
</evidence>
<dbReference type="Gene3D" id="3.80.10.10">
    <property type="entry name" value="Ribonuclease Inhibitor"/>
    <property type="match status" value="1"/>
</dbReference>
<dbReference type="InterPro" id="IPR036047">
    <property type="entry name" value="F-box-like_dom_sf"/>
</dbReference>
<evidence type="ECO:0000313" key="3">
    <source>
        <dbReference type="Proteomes" id="UP000678499"/>
    </source>
</evidence>
<dbReference type="EMBL" id="CAJPEX010006686">
    <property type="protein sequence ID" value="CAG0924164.1"/>
    <property type="molecule type" value="Genomic_DNA"/>
</dbReference>
<feature type="domain" description="F-box" evidence="1">
    <location>
        <begin position="128"/>
        <end position="175"/>
    </location>
</feature>
<name>A0A7R9GKQ8_9CRUS</name>
<dbReference type="PROSITE" id="PS50181">
    <property type="entry name" value="FBOX"/>
    <property type="match status" value="1"/>
</dbReference>
<dbReference type="SUPFAM" id="SSF81383">
    <property type="entry name" value="F-box domain"/>
    <property type="match status" value="1"/>
</dbReference>
<proteinExistence type="predicted"/>
<dbReference type="Proteomes" id="UP000678499">
    <property type="component" value="Unassembled WGS sequence"/>
</dbReference>
<reference evidence="2" key="1">
    <citation type="submission" date="2020-11" db="EMBL/GenBank/DDBJ databases">
        <authorList>
            <person name="Tran Van P."/>
        </authorList>
    </citation>
    <scope>NUCLEOTIDE SEQUENCE</scope>
</reference>
<organism evidence="2">
    <name type="scientific">Notodromas monacha</name>
    <dbReference type="NCBI Taxonomy" id="399045"/>
    <lineage>
        <taxon>Eukaryota</taxon>
        <taxon>Metazoa</taxon>
        <taxon>Ecdysozoa</taxon>
        <taxon>Arthropoda</taxon>
        <taxon>Crustacea</taxon>
        <taxon>Oligostraca</taxon>
        <taxon>Ostracoda</taxon>
        <taxon>Podocopa</taxon>
        <taxon>Podocopida</taxon>
        <taxon>Cypridocopina</taxon>
        <taxon>Cypridoidea</taxon>
        <taxon>Cyprididae</taxon>
        <taxon>Notodromas</taxon>
    </lineage>
</organism>
<evidence type="ECO:0000259" key="1">
    <source>
        <dbReference type="PROSITE" id="PS50181"/>
    </source>
</evidence>
<dbReference type="InterPro" id="IPR001810">
    <property type="entry name" value="F-box_dom"/>
</dbReference>
<protein>
    <recommendedName>
        <fullName evidence="1">F-box domain-containing protein</fullName>
    </recommendedName>
</protein>
<gene>
    <name evidence="2" type="ORF">NMOB1V02_LOCUS11620</name>
</gene>
<accession>A0A7R9GKQ8</accession>
<dbReference type="InterPro" id="IPR032675">
    <property type="entry name" value="LRR_dom_sf"/>
</dbReference>
<dbReference type="PANTHER" id="PTHR38926:SF5">
    <property type="entry name" value="F-BOX AND LEUCINE-RICH REPEAT PROTEIN 6"/>
    <property type="match status" value="1"/>
</dbReference>
<sequence>MKMEENLQKIVVIKSTYRSPIVRIVRTWPFTIGYGNDCTLRINDPLANFGKYLVKFDKDGSGIVARPLDSAWNSPKVFLNRQIILDSSSTGVKMKNGDTVGIHFGSPFHFGLQVCYFSECTRIGVSSINKFLELPKRAKIEVLTNLEPVDLLFGIAPVCSILFDLVKDPRLWKSFGNVSELPNDAISDVLQLSGDNVESIVIKLTLYSDIPPWVFSSVNSSKLKEFSLSFCDNWDGKLPYSIIPMISRCRNLKRIRLENFKDSVPGFGFEALHNVEQLTVRSDERAVFEVFISEESRSNLDLIGIFAGLPNLKFLCLGFGFFLDGTKWDGSALPGFESLQKLTFKESIIEGFTVNPLSFMVKTLTCLHVPVDGQIEMLEVLENLKVLVLEGPHDPDFDLISFFPRLRSRLRVLKMISSNALSNDALIAIASGQGSSLEAFHAHHCSELSDNGITAFLRLCGSLKWLDISGRHGLRGDSAWIGEIENQTRFVFMRIADVYEFSDARSRTIFAKFGNLHALFEKDCRDVWIDDFDEAFFLPDFLDFVRTSI</sequence>
<dbReference type="EMBL" id="OA888723">
    <property type="protein sequence ID" value="CAD7284012.1"/>
    <property type="molecule type" value="Genomic_DNA"/>
</dbReference>
<dbReference type="AlphaFoldDB" id="A0A7R9GKQ8"/>